<dbReference type="HOGENOM" id="CLU_010194_44_2_3"/>
<dbReference type="PANTHER" id="PTHR24320:SF148">
    <property type="entry name" value="NAD(P)-BINDING ROSSMANN-FOLD SUPERFAMILY PROTEIN"/>
    <property type="match status" value="1"/>
</dbReference>
<dbReference type="InterPro" id="IPR002347">
    <property type="entry name" value="SDR_fam"/>
</dbReference>
<dbReference type="PRINTS" id="PR00081">
    <property type="entry name" value="GDHRDH"/>
</dbReference>
<dbReference type="Gene3D" id="3.40.50.720">
    <property type="entry name" value="NAD(P)-binding Rossmann-like Domain"/>
    <property type="match status" value="1"/>
</dbReference>
<dbReference type="EMBL" id="CP000878">
    <property type="protein sequence ID" value="ABX09399.1"/>
    <property type="molecule type" value="Genomic_DNA"/>
</dbReference>
<evidence type="ECO:0000313" key="3">
    <source>
        <dbReference type="EMBL" id="ABX09399.1"/>
    </source>
</evidence>
<comment type="similarity">
    <text evidence="1">Belongs to the short-chain dehydrogenases/reductases (SDR) family.</text>
</comment>
<keyword evidence="2 3" id="KW-0560">Oxidoreductase</keyword>
<dbReference type="CDD" id="cd05327">
    <property type="entry name" value="retinol-DH_like_SDR_c_like"/>
    <property type="match status" value="1"/>
</dbReference>
<sequence length="311" mass="34390">MIWSVDSIPNQEGRIVLVTGANSGLGFDTARFLLNKGAGVILGCRTMQKAELARQKLLEQTPSANIELLEIDLGDLNQVDRAADQIAIKYKKLDLLINNAGVMAPPFTLSKQGLELQFAVNHLSHMALTLKLLPLMSKQDGARVVTVSSGAQYMGKINWNDLQGNNHYDRWASYSQSKLANVMFALELHKRLKKSNCNVASLSSHPGLARTNLQIASVAANGSWQEGFAYKLMGPMFQSSAMGSLPQLLAATDPNAKSGEQYGPRFNFRGYPKLCRVAPLALNMELREKLWELSLKLIRNFIQINSFKEIL</sequence>
<name>A9BC37_PROM4</name>
<accession>A9BC37</accession>
<dbReference type="PANTHER" id="PTHR24320">
    <property type="entry name" value="RETINOL DEHYDROGENASE"/>
    <property type="match status" value="1"/>
</dbReference>
<proteinExistence type="inferred from homology"/>
<keyword evidence="4" id="KW-1185">Reference proteome</keyword>
<dbReference type="RefSeq" id="WP_012196020.1">
    <property type="nucleotide sequence ID" value="NC_009976.1"/>
</dbReference>
<dbReference type="OrthoDB" id="9809821at2"/>
<dbReference type="SUPFAM" id="SSF51735">
    <property type="entry name" value="NAD(P)-binding Rossmann-fold domains"/>
    <property type="match status" value="1"/>
</dbReference>
<dbReference type="eggNOG" id="COG1028">
    <property type="taxonomic scope" value="Bacteria"/>
</dbReference>
<dbReference type="EC" id="1.3.1.33" evidence="3"/>
<evidence type="ECO:0000256" key="1">
    <source>
        <dbReference type="ARBA" id="ARBA00006484"/>
    </source>
</evidence>
<gene>
    <name evidence="3" type="ordered locus">P9211_14681</name>
</gene>
<dbReference type="InterPro" id="IPR036291">
    <property type="entry name" value="NAD(P)-bd_dom_sf"/>
</dbReference>
<reference evidence="3 4" key="1">
    <citation type="journal article" date="2007" name="PLoS Genet.">
        <title>Patterns and implications of gene gain and loss in the evolution of Prochlorococcus.</title>
        <authorList>
            <person name="Kettler G.C."/>
            <person name="Martiny A.C."/>
            <person name="Huang K."/>
            <person name="Zucker J."/>
            <person name="Coleman M.L."/>
            <person name="Rodrigue S."/>
            <person name="Chen F."/>
            <person name="Lapidus A."/>
            <person name="Ferriera S."/>
            <person name="Johnson J."/>
            <person name="Steglich C."/>
            <person name="Church G.M."/>
            <person name="Richardson P."/>
            <person name="Chisholm S.W."/>
        </authorList>
    </citation>
    <scope>NUCLEOTIDE SEQUENCE [LARGE SCALE GENOMIC DNA]</scope>
    <source>
        <strain evidence="4">MIT 9211</strain>
    </source>
</reference>
<dbReference type="GO" id="GO:0016630">
    <property type="term" value="F:protochlorophyllide reductase activity"/>
    <property type="evidence" value="ECO:0007669"/>
    <property type="project" value="UniProtKB-EC"/>
</dbReference>
<dbReference type="Proteomes" id="UP000000788">
    <property type="component" value="Chromosome"/>
</dbReference>
<protein>
    <submittedName>
        <fullName evidence="3">Dehydrogenase with different specificities</fullName>
        <ecNumber evidence="3">1.3.1.33</ecNumber>
    </submittedName>
</protein>
<dbReference type="NCBIfam" id="NF004846">
    <property type="entry name" value="PRK06197.1"/>
    <property type="match status" value="1"/>
</dbReference>
<evidence type="ECO:0000256" key="2">
    <source>
        <dbReference type="ARBA" id="ARBA00023002"/>
    </source>
</evidence>
<dbReference type="Pfam" id="PF00106">
    <property type="entry name" value="adh_short"/>
    <property type="match status" value="1"/>
</dbReference>
<dbReference type="AlphaFoldDB" id="A9BC37"/>
<dbReference type="STRING" id="93059.P9211_14681"/>
<evidence type="ECO:0000313" key="4">
    <source>
        <dbReference type="Proteomes" id="UP000000788"/>
    </source>
</evidence>
<dbReference type="KEGG" id="pmj:P9211_14681"/>
<organism evidence="3 4">
    <name type="scientific">Prochlorococcus marinus (strain MIT 9211)</name>
    <dbReference type="NCBI Taxonomy" id="93059"/>
    <lineage>
        <taxon>Bacteria</taxon>
        <taxon>Bacillati</taxon>
        <taxon>Cyanobacteriota</taxon>
        <taxon>Cyanophyceae</taxon>
        <taxon>Synechococcales</taxon>
        <taxon>Prochlorococcaceae</taxon>
        <taxon>Prochlorococcus</taxon>
    </lineage>
</organism>